<dbReference type="Proteomes" id="UP000582659">
    <property type="component" value="Unassembled WGS sequence"/>
</dbReference>
<gene>
    <name evidence="2" type="ORF">BXYJ_LOCUS9916</name>
</gene>
<dbReference type="Proteomes" id="UP000659654">
    <property type="component" value="Unassembled WGS sequence"/>
</dbReference>
<name>A0A1I7S519_BURXY</name>
<accession>A0A1I7S519</accession>
<dbReference type="Proteomes" id="UP000095284">
    <property type="component" value="Unplaced"/>
</dbReference>
<organism evidence="3 5">
    <name type="scientific">Bursaphelenchus xylophilus</name>
    <name type="common">Pinewood nematode worm</name>
    <name type="synonym">Aphelenchoides xylophilus</name>
    <dbReference type="NCBI Taxonomy" id="6326"/>
    <lineage>
        <taxon>Eukaryota</taxon>
        <taxon>Metazoa</taxon>
        <taxon>Ecdysozoa</taxon>
        <taxon>Nematoda</taxon>
        <taxon>Chromadorea</taxon>
        <taxon>Rhabditida</taxon>
        <taxon>Tylenchina</taxon>
        <taxon>Tylenchomorpha</taxon>
        <taxon>Aphelenchoidea</taxon>
        <taxon>Aphelenchoididae</taxon>
        <taxon>Bursaphelenchus</taxon>
    </lineage>
</organism>
<feature type="region of interest" description="Disordered" evidence="1">
    <location>
        <begin position="35"/>
        <end position="58"/>
    </location>
</feature>
<feature type="region of interest" description="Disordered" evidence="1">
    <location>
        <begin position="99"/>
        <end position="143"/>
    </location>
</feature>
<evidence type="ECO:0000313" key="2">
    <source>
        <dbReference type="EMBL" id="CAD5227372.1"/>
    </source>
</evidence>
<dbReference type="EMBL" id="CAJFDI010000004">
    <property type="protein sequence ID" value="CAD5227372.1"/>
    <property type="molecule type" value="Genomic_DNA"/>
</dbReference>
<evidence type="ECO:0000256" key="1">
    <source>
        <dbReference type="SAM" id="MobiDB-lite"/>
    </source>
</evidence>
<dbReference type="EMBL" id="CAJFCV020000004">
    <property type="protein sequence ID" value="CAG9117612.1"/>
    <property type="molecule type" value="Genomic_DNA"/>
</dbReference>
<evidence type="ECO:0000313" key="4">
    <source>
        <dbReference type="Proteomes" id="UP000659654"/>
    </source>
</evidence>
<dbReference type="WBParaSite" id="BXY_0810400.1">
    <property type="protein sequence ID" value="BXY_0810400.1"/>
    <property type="gene ID" value="BXY_0810400"/>
</dbReference>
<evidence type="ECO:0000313" key="3">
    <source>
        <dbReference type="Proteomes" id="UP000095284"/>
    </source>
</evidence>
<dbReference type="AlphaFoldDB" id="A0A1I7S519"/>
<keyword evidence="4" id="KW-1185">Reference proteome</keyword>
<proteinExistence type="predicted"/>
<evidence type="ECO:0000313" key="5">
    <source>
        <dbReference type="WBParaSite" id="BXY_0810400.1"/>
    </source>
</evidence>
<reference evidence="5" key="1">
    <citation type="submission" date="2016-11" db="UniProtKB">
        <authorList>
            <consortium name="WormBaseParasite"/>
        </authorList>
    </citation>
    <scope>IDENTIFICATION</scope>
</reference>
<sequence>MRRQRRVCIIPPRINSFLASPNRFQCPECTATPHVPREREEGATRTTEGKGVGERWRGATTSPEGIVLKVNGPWSTFLGVGKKYPKKRGISTTECVDHSDASLRHPTGRAETGNSSFLREGSSPPVFHPNPGTVKKMHSSRNDQLRRPCHPYKKWMPSSAGAPRRSTLWHCAISDLPSRHAVWCHNNPDRVIVVVIKREEDMWGSGKQLTYWYSNRDS</sequence>
<feature type="compositionally biased region" description="Basic and acidic residues" evidence="1">
    <location>
        <begin position="35"/>
        <end position="57"/>
    </location>
</feature>
<reference evidence="2" key="2">
    <citation type="submission" date="2020-09" db="EMBL/GenBank/DDBJ databases">
        <authorList>
            <person name="Kikuchi T."/>
        </authorList>
    </citation>
    <scope>NUCLEOTIDE SEQUENCE</scope>
    <source>
        <strain evidence="2">Ka4C1</strain>
    </source>
</reference>
<protein>
    <submittedName>
        <fullName evidence="2">(pine wood nematode) hypothetical protein</fullName>
    </submittedName>
</protein>